<dbReference type="InterPro" id="IPR036322">
    <property type="entry name" value="WD40_repeat_dom_sf"/>
</dbReference>
<dbReference type="GO" id="GO:0007035">
    <property type="term" value="P:vacuolar acidification"/>
    <property type="evidence" value="ECO:0007669"/>
    <property type="project" value="TreeGrafter"/>
</dbReference>
<dbReference type="InterPro" id="IPR015943">
    <property type="entry name" value="WD40/YVTN_repeat-like_dom_sf"/>
</dbReference>
<dbReference type="InParanoid" id="A0A423XKS7"/>
<dbReference type="EMBL" id="LKEB01000003">
    <property type="protein sequence ID" value="ROW16991.1"/>
    <property type="molecule type" value="Genomic_DNA"/>
</dbReference>
<reference evidence="3 4" key="1">
    <citation type="submission" date="2015-09" db="EMBL/GenBank/DDBJ databases">
        <title>Host preference determinants of Valsa canker pathogens revealed by comparative genomics.</title>
        <authorList>
            <person name="Yin Z."/>
            <person name="Huang L."/>
        </authorList>
    </citation>
    <scope>NUCLEOTIDE SEQUENCE [LARGE SCALE GENOMIC DNA]</scope>
    <source>
        <strain evidence="3 4">SXYLt</strain>
    </source>
</reference>
<dbReference type="Proteomes" id="UP000285146">
    <property type="component" value="Unassembled WGS sequence"/>
</dbReference>
<dbReference type="Gene3D" id="2.130.10.10">
    <property type="entry name" value="YVTN repeat-like/Quinoprotein amine dehydrogenase"/>
    <property type="match status" value="1"/>
</dbReference>
<comment type="caution">
    <text evidence="3">The sequence shown here is derived from an EMBL/GenBank/DDBJ whole genome shotgun (WGS) entry which is preliminary data.</text>
</comment>
<dbReference type="OrthoDB" id="342131at2759"/>
<dbReference type="PANTHER" id="PTHR13950">
    <property type="entry name" value="RABCONNECTIN-RELATED"/>
    <property type="match status" value="1"/>
</dbReference>
<dbReference type="STRING" id="1230097.A0A423XKS7"/>
<organism evidence="3 4">
    <name type="scientific">Cytospora leucostoma</name>
    <dbReference type="NCBI Taxonomy" id="1230097"/>
    <lineage>
        <taxon>Eukaryota</taxon>
        <taxon>Fungi</taxon>
        <taxon>Dikarya</taxon>
        <taxon>Ascomycota</taxon>
        <taxon>Pezizomycotina</taxon>
        <taxon>Sordariomycetes</taxon>
        <taxon>Sordariomycetidae</taxon>
        <taxon>Diaporthales</taxon>
        <taxon>Cytosporaceae</taxon>
        <taxon>Cytospora</taxon>
    </lineage>
</organism>
<evidence type="ECO:0000313" key="4">
    <source>
        <dbReference type="Proteomes" id="UP000285146"/>
    </source>
</evidence>
<dbReference type="GO" id="GO:0043291">
    <property type="term" value="C:RAVE complex"/>
    <property type="evidence" value="ECO:0007669"/>
    <property type="project" value="TreeGrafter"/>
</dbReference>
<accession>A0A423XKS7</accession>
<evidence type="ECO:0000256" key="1">
    <source>
        <dbReference type="SAM" id="MobiDB-lite"/>
    </source>
</evidence>
<dbReference type="PANTHER" id="PTHR13950:SF9">
    <property type="entry name" value="RABCONNECTIN-3A"/>
    <property type="match status" value="1"/>
</dbReference>
<gene>
    <name evidence="3" type="ORF">VPNG_01216</name>
</gene>
<name>A0A423XKS7_9PEZI</name>
<dbReference type="SUPFAM" id="SSF50978">
    <property type="entry name" value="WD40 repeat-like"/>
    <property type="match status" value="2"/>
</dbReference>
<proteinExistence type="predicted"/>
<evidence type="ECO:0000259" key="2">
    <source>
        <dbReference type="Pfam" id="PF12234"/>
    </source>
</evidence>
<feature type="region of interest" description="Disordered" evidence="1">
    <location>
        <begin position="1295"/>
        <end position="1333"/>
    </location>
</feature>
<keyword evidence="4" id="KW-1185">Reference proteome</keyword>
<dbReference type="InterPro" id="IPR052208">
    <property type="entry name" value="DmX-like/RAVE_component"/>
</dbReference>
<evidence type="ECO:0000313" key="3">
    <source>
        <dbReference type="EMBL" id="ROW16991.1"/>
    </source>
</evidence>
<sequence length="1333" mass="150579">MTVVLPGKPEARLQAVATGFWESRRIITYISGNAIAILSDHTTLLQTIYDDDETHLEAVAFNEVSGKIAVCTSHTVRIYKPFVHEDGALRWAWDAVFSPEVDEEGSQDGARYAMTLSWGSSEELLVSRSALTLHQTTPELSCTWRKQLASPVKYAEFSYDSAYVASVGYYDRLVKVWRRLSYVSDEVRFDFIYLSHPQAVTNIQWRKPHYVDQTIDNVLYTFCLDNVVRIWTGADTHNNQHLQPWGKIDLAAYGGPSPMWAAIVHGRDFSTATETVVQEGPAEYGKGDGPLVSVVELANRNPEICVAFDGLGNMSAWAMENISSKPPTKSKPNKQDISAIVQNVPSSEFGSLMEGSPDRPSQVEIRSYCNKAGGHLNFLLHFFDGRIEFFEANIAHFLDPNASKNRLKPRCMWTGHSASIAKMVRNYSGRSVVSRTNEGETVIWKHPLHTEKKRFTRQSLMTSKDHIHRIAVIRKGRFVVFLHHDRIAVWDCRQVEPSLLAQCKYDIPGKPLCLLVLPRKGVEESSVAHIATITSEKKGLVWEIKLPLYGVAGLNGVKNGHANGLEAPSIQEFFRFELQDAGDLAYVLPVDPAGSPPMVSTFLDVFARDVAVSYTHSGRVEFWTARVGDRQVDWLSTASMETGISHPALASGSTMKKVALVNASRTAVTIWDIRGARLEYNQEFEAQNVIQDLDWTSTPDSQSILAVGFPSRVLILAQMRFDYLNKGPAWAAIREISIREFTPHPIGDSTWLGDGYLVIGAGNQLFVNDRNFDPPGALSKSISLPHKKGAKWDLFDVVQRLNGPLPVFHPQFVSQCMLAGKTVVVHRILLALHKTLKFWVEDEEIDDYLGLDLEEFYIDKSRPAFSVGKEGRSYFDERTTTGDDDEVFSEDIAQNINEKLTNMALPQLNGHEQIQLVDMIECMGMVEKHRRSMDENGARFMIYYRQHALLKRRTNEITMSWREINWAYHSTSQDMLTDFVSRQNHGVLHWEHARESGMFMWLTDNAAVKNQFEVIARNEYTKSEVKDPVDCSLYYFALHKKAVVQGLWRMATWNREQRATLKFLANNFDDPKWRTSALKNAYALLSKRRFHYSAAFFLLADHLQDAVNVCLNQLKDLQLAIAITRVYEGDHGPVLRKLLEEEVLKVAAQEGNRWLASWAFWMLHRRDIAVRALITPVYTMVETPIAPSLNSKLFLTDDPALIVLYAQLRQKTLQTLRGASKVTPKVEWQFVLHNARLYDRMGCDLLGLDLVRNWEFLLPGESIKPELGGEINPLKLLKRRSSLVVADLPASPISAKVSSGLMSPTGEKKPKPQPPPTMFEEPDASSLLDSFGF</sequence>
<feature type="domain" description="RAVE complex protein Rav1 C-terminal" evidence="2">
    <location>
        <begin position="618"/>
        <end position="1250"/>
    </location>
</feature>
<dbReference type="InterPro" id="IPR022033">
    <property type="entry name" value="Rav1p_C"/>
</dbReference>
<dbReference type="SMART" id="SM00320">
    <property type="entry name" value="WD40"/>
    <property type="match status" value="5"/>
</dbReference>
<dbReference type="InterPro" id="IPR001680">
    <property type="entry name" value="WD40_rpt"/>
</dbReference>
<dbReference type="FunCoup" id="A0A423XKS7">
    <property type="interactions" value="63"/>
</dbReference>
<dbReference type="Pfam" id="PF12234">
    <property type="entry name" value="Rav1p_C"/>
    <property type="match status" value="1"/>
</dbReference>
<protein>
    <recommendedName>
        <fullName evidence="2">RAVE complex protein Rav1 C-terminal domain-containing protein</fullName>
    </recommendedName>
</protein>